<keyword evidence="4" id="KW-0411">Iron-sulfur</keyword>
<proteinExistence type="predicted"/>
<name>A0A6N3C389_9ENTR</name>
<dbReference type="GO" id="GO:0046872">
    <property type="term" value="F:metal ion binding"/>
    <property type="evidence" value="ECO:0007669"/>
    <property type="project" value="UniProtKB-KW"/>
</dbReference>
<dbReference type="Pfam" id="PF13247">
    <property type="entry name" value="Fer4_11"/>
    <property type="match status" value="1"/>
</dbReference>
<dbReference type="InterPro" id="IPR017896">
    <property type="entry name" value="4Fe4S_Fe-S-bd"/>
</dbReference>
<dbReference type="RefSeq" id="WP_044183155.1">
    <property type="nucleotide sequence ID" value="NZ_CABKSF010000004.1"/>
</dbReference>
<accession>A0A6N3C389</accession>
<dbReference type="EMBL" id="CACRTZ010000006">
    <property type="protein sequence ID" value="VYU11320.1"/>
    <property type="molecule type" value="Genomic_DNA"/>
</dbReference>
<dbReference type="GO" id="GO:0051539">
    <property type="term" value="F:4 iron, 4 sulfur cluster binding"/>
    <property type="evidence" value="ECO:0007669"/>
    <property type="project" value="UniProtKB-KW"/>
</dbReference>
<protein>
    <submittedName>
        <fullName evidence="6">Electron transport protein HydN</fullName>
    </submittedName>
</protein>
<dbReference type="PANTHER" id="PTHR42859">
    <property type="entry name" value="OXIDOREDUCTASE"/>
    <property type="match status" value="1"/>
</dbReference>
<keyword evidence="2" id="KW-0479">Metal-binding</keyword>
<feature type="domain" description="4Fe-4S ferredoxin-type" evidence="5">
    <location>
        <begin position="80"/>
        <end position="109"/>
    </location>
</feature>
<reference evidence="6" key="1">
    <citation type="submission" date="2019-11" db="EMBL/GenBank/DDBJ databases">
        <authorList>
            <person name="Feng L."/>
        </authorList>
    </citation>
    <scope>NUCLEOTIDE SEQUENCE</scope>
    <source>
        <strain evidence="6">EMassiliensisLFYP7</strain>
    </source>
</reference>
<sequence length="165" mass="17764">MDRFIIADSTKCIGCRTCEVACVVSHQENQDCAALTPSAFTARIRVVKTGTFSTAVTCHHCEDAPCANVCPVGAISRVNGAVYVEQALCIGCKSCMLACPFGAMQVTVTHAKAQALKCDLCQHRENGPACVEACPTQALSCVDPERLRLHRLSQPFNDSTFERPL</sequence>
<evidence type="ECO:0000256" key="4">
    <source>
        <dbReference type="ARBA" id="ARBA00023014"/>
    </source>
</evidence>
<dbReference type="SUPFAM" id="SSF54862">
    <property type="entry name" value="4Fe-4S ferredoxins"/>
    <property type="match status" value="1"/>
</dbReference>
<keyword evidence="1" id="KW-0004">4Fe-4S</keyword>
<dbReference type="PROSITE" id="PS00198">
    <property type="entry name" value="4FE4S_FER_1"/>
    <property type="match status" value="1"/>
</dbReference>
<dbReference type="CDD" id="cd10554">
    <property type="entry name" value="HycB_like"/>
    <property type="match status" value="1"/>
</dbReference>
<dbReference type="PANTHER" id="PTHR42859:SF18">
    <property type="entry name" value="ELECTRON TRANSPORT PROTEIN YSAA-RELATED"/>
    <property type="match status" value="1"/>
</dbReference>
<evidence type="ECO:0000256" key="2">
    <source>
        <dbReference type="ARBA" id="ARBA00022723"/>
    </source>
</evidence>
<evidence type="ECO:0000259" key="5">
    <source>
        <dbReference type="PROSITE" id="PS51379"/>
    </source>
</evidence>
<gene>
    <name evidence="6" type="primary">hydN</name>
    <name evidence="6" type="ORF">EMLFYP7_01435</name>
</gene>
<evidence type="ECO:0000256" key="3">
    <source>
        <dbReference type="ARBA" id="ARBA00023004"/>
    </source>
</evidence>
<dbReference type="InterPro" id="IPR050294">
    <property type="entry name" value="RnfB_subfamily"/>
</dbReference>
<dbReference type="Pfam" id="PF12800">
    <property type="entry name" value="Fer4_4"/>
    <property type="match status" value="1"/>
</dbReference>
<dbReference type="AlphaFoldDB" id="A0A6N3C389"/>
<evidence type="ECO:0000256" key="1">
    <source>
        <dbReference type="ARBA" id="ARBA00022485"/>
    </source>
</evidence>
<dbReference type="PROSITE" id="PS51379">
    <property type="entry name" value="4FE4S_FER_2"/>
    <property type="match status" value="2"/>
</dbReference>
<feature type="domain" description="4Fe-4S ferredoxin-type" evidence="5">
    <location>
        <begin position="2"/>
        <end position="22"/>
    </location>
</feature>
<dbReference type="OrthoDB" id="9779457at2"/>
<organism evidence="6">
    <name type="scientific">Phytobacter massiliensis</name>
    <dbReference type="NCBI Taxonomy" id="1485952"/>
    <lineage>
        <taxon>Bacteria</taxon>
        <taxon>Pseudomonadati</taxon>
        <taxon>Pseudomonadota</taxon>
        <taxon>Gammaproteobacteria</taxon>
        <taxon>Enterobacterales</taxon>
        <taxon>Enterobacteriaceae</taxon>
        <taxon>Phytobacter</taxon>
    </lineage>
</organism>
<evidence type="ECO:0000313" key="6">
    <source>
        <dbReference type="EMBL" id="VYU11320.1"/>
    </source>
</evidence>
<dbReference type="InterPro" id="IPR017900">
    <property type="entry name" value="4Fe4S_Fe_S_CS"/>
</dbReference>
<dbReference type="Gene3D" id="3.30.70.20">
    <property type="match status" value="2"/>
</dbReference>
<keyword evidence="3" id="KW-0408">Iron</keyword>